<dbReference type="Proteomes" id="UP000056109">
    <property type="component" value="Chromosome I"/>
</dbReference>
<reference evidence="2" key="1">
    <citation type="submission" date="2014-09" db="EMBL/GenBank/DDBJ databases">
        <authorList>
            <person name="Illeghems K.G."/>
        </authorList>
    </citation>
    <scope>NUCLEOTIDE SEQUENCE [LARGE SCALE GENOMIC DNA]</scope>
    <source>
        <strain evidence="2">108B</strain>
    </source>
</reference>
<name>A0A0U5EQN1_9PROT</name>
<dbReference type="KEGG" id="asz:ASN_565"/>
<dbReference type="EMBL" id="LN606600">
    <property type="protein sequence ID" value="CEF39980.1"/>
    <property type="molecule type" value="Genomic_DNA"/>
</dbReference>
<evidence type="ECO:0000313" key="2">
    <source>
        <dbReference type="Proteomes" id="UP000056109"/>
    </source>
</evidence>
<evidence type="ECO:0000313" key="1">
    <source>
        <dbReference type="EMBL" id="CEF39980.1"/>
    </source>
</evidence>
<dbReference type="AlphaFoldDB" id="A0A0U5EQN1"/>
<proteinExistence type="predicted"/>
<gene>
    <name evidence="1" type="ORF">ASN_565</name>
</gene>
<protein>
    <submittedName>
        <fullName evidence="1">Uncharacterized protein</fullName>
    </submittedName>
</protein>
<dbReference type="PATRIC" id="fig|446692.3.peg.531"/>
<keyword evidence="2" id="KW-1185">Reference proteome</keyword>
<organism evidence="1 2">
    <name type="scientific">Acetobacter senegalensis</name>
    <dbReference type="NCBI Taxonomy" id="446692"/>
    <lineage>
        <taxon>Bacteria</taxon>
        <taxon>Pseudomonadati</taxon>
        <taxon>Pseudomonadota</taxon>
        <taxon>Alphaproteobacteria</taxon>
        <taxon>Acetobacterales</taxon>
        <taxon>Acetobacteraceae</taxon>
        <taxon>Acetobacter</taxon>
    </lineage>
</organism>
<accession>A0A0U5EQN1</accession>
<sequence length="31" mass="3856">MHLTLSPHLNDNDHLMHFMFENRCFFDDKHL</sequence>